<organism evidence="1">
    <name type="scientific">Anguilla anguilla</name>
    <name type="common">European freshwater eel</name>
    <name type="synonym">Muraena anguilla</name>
    <dbReference type="NCBI Taxonomy" id="7936"/>
    <lineage>
        <taxon>Eukaryota</taxon>
        <taxon>Metazoa</taxon>
        <taxon>Chordata</taxon>
        <taxon>Craniata</taxon>
        <taxon>Vertebrata</taxon>
        <taxon>Euteleostomi</taxon>
        <taxon>Actinopterygii</taxon>
        <taxon>Neopterygii</taxon>
        <taxon>Teleostei</taxon>
        <taxon>Anguilliformes</taxon>
        <taxon>Anguillidae</taxon>
        <taxon>Anguilla</taxon>
    </lineage>
</organism>
<evidence type="ECO:0000313" key="1">
    <source>
        <dbReference type="EMBL" id="JAH47944.1"/>
    </source>
</evidence>
<sequence>MLQCLHCSSSKAKMGRLQRMRKVCQVVPHQDSF</sequence>
<dbReference type="EMBL" id="GBXM01060633">
    <property type="protein sequence ID" value="JAH47944.1"/>
    <property type="molecule type" value="Transcribed_RNA"/>
</dbReference>
<dbReference type="AlphaFoldDB" id="A0A0E9T2W8"/>
<accession>A0A0E9T2W8</accession>
<proteinExistence type="predicted"/>
<name>A0A0E9T2W8_ANGAN</name>
<protein>
    <submittedName>
        <fullName evidence="1">Uncharacterized protein</fullName>
    </submittedName>
</protein>
<reference evidence="1" key="2">
    <citation type="journal article" date="2015" name="Fish Shellfish Immunol.">
        <title>Early steps in the European eel (Anguilla anguilla)-Vibrio vulnificus interaction in the gills: Role of the RtxA13 toxin.</title>
        <authorList>
            <person name="Callol A."/>
            <person name="Pajuelo D."/>
            <person name="Ebbesson L."/>
            <person name="Teles M."/>
            <person name="MacKenzie S."/>
            <person name="Amaro C."/>
        </authorList>
    </citation>
    <scope>NUCLEOTIDE SEQUENCE</scope>
</reference>
<reference evidence="1" key="1">
    <citation type="submission" date="2014-11" db="EMBL/GenBank/DDBJ databases">
        <authorList>
            <person name="Amaro Gonzalez C."/>
        </authorList>
    </citation>
    <scope>NUCLEOTIDE SEQUENCE</scope>
</reference>